<protein>
    <submittedName>
        <fullName evidence="2">Uncharacterized protein</fullName>
    </submittedName>
</protein>
<reference evidence="2 3" key="1">
    <citation type="journal article" date="2018" name="Nat. Ecol. Evol.">
        <title>Pezizomycetes genomes reveal the molecular basis of ectomycorrhizal truffle lifestyle.</title>
        <authorList>
            <person name="Murat C."/>
            <person name="Payen T."/>
            <person name="Noel B."/>
            <person name="Kuo A."/>
            <person name="Morin E."/>
            <person name="Chen J."/>
            <person name="Kohler A."/>
            <person name="Krizsan K."/>
            <person name="Balestrini R."/>
            <person name="Da Silva C."/>
            <person name="Montanini B."/>
            <person name="Hainaut M."/>
            <person name="Levati E."/>
            <person name="Barry K.W."/>
            <person name="Belfiori B."/>
            <person name="Cichocki N."/>
            <person name="Clum A."/>
            <person name="Dockter R.B."/>
            <person name="Fauchery L."/>
            <person name="Guy J."/>
            <person name="Iotti M."/>
            <person name="Le Tacon F."/>
            <person name="Lindquist E.A."/>
            <person name="Lipzen A."/>
            <person name="Malagnac F."/>
            <person name="Mello A."/>
            <person name="Molinier V."/>
            <person name="Miyauchi S."/>
            <person name="Poulain J."/>
            <person name="Riccioni C."/>
            <person name="Rubini A."/>
            <person name="Sitrit Y."/>
            <person name="Splivallo R."/>
            <person name="Traeger S."/>
            <person name="Wang M."/>
            <person name="Zifcakova L."/>
            <person name="Wipf D."/>
            <person name="Zambonelli A."/>
            <person name="Paolocci F."/>
            <person name="Nowrousian M."/>
            <person name="Ottonello S."/>
            <person name="Baldrian P."/>
            <person name="Spatafora J.W."/>
            <person name="Henrissat B."/>
            <person name="Nagy L.G."/>
            <person name="Aury J.M."/>
            <person name="Wincker P."/>
            <person name="Grigoriev I.V."/>
            <person name="Bonfante P."/>
            <person name="Martin F.M."/>
        </authorList>
    </citation>
    <scope>NUCLEOTIDE SEQUENCE [LARGE SCALE GENOMIC DNA]</scope>
    <source>
        <strain evidence="2 3">RN42</strain>
    </source>
</reference>
<evidence type="ECO:0000256" key="1">
    <source>
        <dbReference type="SAM" id="MobiDB-lite"/>
    </source>
</evidence>
<keyword evidence="3" id="KW-1185">Reference proteome</keyword>
<sequence>MVHVKGRLVYKEGAKRRVAGYPYGKTSSHKLFNLQVSASGIHPVNLDQYVHDDFTLVAPGLEGIPHASGMGLSIGQCWEIFAEAVEIERNTQTAKFRFNIEEVIDSPSFRMHWTAVVEMSLDLSVTSWAFRLVDSKFKFEIGFFATIQTTGVLDAFLGRGRIQQVPMEQLTADTFSSDFVYTIYPGDVIPEERRRVERIKSQLEVVHHHDFDDGRHPRSGRSPDPPFQNGFYVRYWDSWIKSNSWKHLVLQFRDPGWQKTIASTARGHAYGSRTGNSSSPNCNPEEEAFARDLEVAIAASLPAENGFLPSAPISGPAVPAAPDSSAPVLLAAGSLAPGASTPILERPAPVGKSGSVSASSESNIQSPNVASLTNFDAQPSIPASAKQDVRPSPISKARATESVSRRNQDAEQNASHHMRLPGQDVTRVSITSKTDDVIDSSEIPHCGPMPLVPSMRGENEILASLERKVNNVRKPTRNGVSRGAGHTLERNPNVQGWSNRKEVTTKTVQTLEHCTIPMCQKHNPNVQRTKRNEVTRETVQTLERNTNIQRPNRKQVTTETVQTLQHNPNVQEPNRKEVARETVQTALGCVQNNGAFQALNSAKQLKTVPSAEIVEGYPKIFRGCNANGPNHAQPAASTVVEETRIVMSASTSMQTASTSRYAGVSATGRSNQINGDINLGSHGNVIHASVVIAVNGNLHVPSNGEDILRAITPLANGRMDRGSSRYKRLSL</sequence>
<feature type="region of interest" description="Disordered" evidence="1">
    <location>
        <begin position="475"/>
        <end position="494"/>
    </location>
</feature>
<feature type="compositionally biased region" description="Low complexity" evidence="1">
    <location>
        <begin position="353"/>
        <end position="362"/>
    </location>
</feature>
<accession>A0A3N4HWY6</accession>
<gene>
    <name evidence="2" type="ORF">BJ508DRAFT_364322</name>
</gene>
<feature type="region of interest" description="Disordered" evidence="1">
    <location>
        <begin position="382"/>
        <end position="418"/>
    </location>
</feature>
<evidence type="ECO:0000313" key="2">
    <source>
        <dbReference type="EMBL" id="RPA77707.1"/>
    </source>
</evidence>
<feature type="region of interest" description="Disordered" evidence="1">
    <location>
        <begin position="339"/>
        <end position="364"/>
    </location>
</feature>
<proteinExistence type="predicted"/>
<name>A0A3N4HWY6_ASCIM</name>
<dbReference type="EMBL" id="ML119722">
    <property type="protein sequence ID" value="RPA77707.1"/>
    <property type="molecule type" value="Genomic_DNA"/>
</dbReference>
<evidence type="ECO:0000313" key="3">
    <source>
        <dbReference type="Proteomes" id="UP000275078"/>
    </source>
</evidence>
<dbReference type="Proteomes" id="UP000275078">
    <property type="component" value="Unassembled WGS sequence"/>
</dbReference>
<organism evidence="2 3">
    <name type="scientific">Ascobolus immersus RN42</name>
    <dbReference type="NCBI Taxonomy" id="1160509"/>
    <lineage>
        <taxon>Eukaryota</taxon>
        <taxon>Fungi</taxon>
        <taxon>Dikarya</taxon>
        <taxon>Ascomycota</taxon>
        <taxon>Pezizomycotina</taxon>
        <taxon>Pezizomycetes</taxon>
        <taxon>Pezizales</taxon>
        <taxon>Ascobolaceae</taxon>
        <taxon>Ascobolus</taxon>
    </lineage>
</organism>
<dbReference type="AlphaFoldDB" id="A0A3N4HWY6"/>